<gene>
    <name evidence="2" type="ORF">SAMN04488134_102233</name>
</gene>
<dbReference type="Gene3D" id="3.90.1200.10">
    <property type="match status" value="1"/>
</dbReference>
<dbReference type="RefSeq" id="WP_177178211.1">
    <property type="nucleotide sequence ID" value="NZ_FODJ01000002.1"/>
</dbReference>
<reference evidence="2 3" key="1">
    <citation type="submission" date="2016-10" db="EMBL/GenBank/DDBJ databases">
        <authorList>
            <person name="de Groot N.N."/>
        </authorList>
    </citation>
    <scope>NUCLEOTIDE SEQUENCE [LARGE SCALE GENOMIC DNA]</scope>
    <source>
        <strain evidence="2 3">CGMCC 1.10434</strain>
    </source>
</reference>
<dbReference type="STRING" id="872970.SAMN04488134_102233"/>
<dbReference type="InterPro" id="IPR011009">
    <property type="entry name" value="Kinase-like_dom_sf"/>
</dbReference>
<name>A0A1H8KCD4_9BACI</name>
<keyword evidence="2" id="KW-0808">Transferase</keyword>
<dbReference type="SUPFAM" id="SSF56112">
    <property type="entry name" value="Protein kinase-like (PK-like)"/>
    <property type="match status" value="1"/>
</dbReference>
<dbReference type="InterPro" id="IPR002575">
    <property type="entry name" value="Aminoglycoside_PTrfase"/>
</dbReference>
<evidence type="ECO:0000259" key="1">
    <source>
        <dbReference type="Pfam" id="PF01636"/>
    </source>
</evidence>
<proteinExistence type="predicted"/>
<keyword evidence="3" id="KW-1185">Reference proteome</keyword>
<accession>A0A1H8KCD4</accession>
<dbReference type="EMBL" id="FODJ01000002">
    <property type="protein sequence ID" value="SEN90156.1"/>
    <property type="molecule type" value="Genomic_DNA"/>
</dbReference>
<protein>
    <submittedName>
        <fullName evidence="2">Phosphotransferase enzyme family protein</fullName>
    </submittedName>
</protein>
<dbReference type="AlphaFoldDB" id="A0A1H8KCD4"/>
<feature type="domain" description="Aminoglycoside phosphotransferase" evidence="1">
    <location>
        <begin position="8"/>
        <end position="207"/>
    </location>
</feature>
<evidence type="ECO:0000313" key="3">
    <source>
        <dbReference type="Proteomes" id="UP000199300"/>
    </source>
</evidence>
<dbReference type="Proteomes" id="UP000199300">
    <property type="component" value="Unassembled WGS sequence"/>
</dbReference>
<dbReference type="Pfam" id="PF01636">
    <property type="entry name" value="APH"/>
    <property type="match status" value="1"/>
</dbReference>
<sequence>MIGDLKKAIGQGNTADVYVQEDRVIKLYKSHFSEEIATYEESKLAFAYQKGLQVPKPLGINKIDGKIALLMAFVEGKTLGQLIETDMDLLDHYLGVSIDVQQKMHAINAVGLEPMADKLARQIKSAGLLTDSEKTALLMQLNSKPMENKLCHGDFHCYNLIEGKTGVTIIDWLDASAGQPLADVCRTYLLYGGFAPAVAECYLTLYLGKTAHKQADILIWLPIIAGARLSESLPESEQDRLVQIVRAHLLNT</sequence>
<dbReference type="GO" id="GO:0016740">
    <property type="term" value="F:transferase activity"/>
    <property type="evidence" value="ECO:0007669"/>
    <property type="project" value="UniProtKB-KW"/>
</dbReference>
<evidence type="ECO:0000313" key="2">
    <source>
        <dbReference type="EMBL" id="SEN90156.1"/>
    </source>
</evidence>
<organism evidence="2 3">
    <name type="scientific">Amphibacillus marinus</name>
    <dbReference type="NCBI Taxonomy" id="872970"/>
    <lineage>
        <taxon>Bacteria</taxon>
        <taxon>Bacillati</taxon>
        <taxon>Bacillota</taxon>
        <taxon>Bacilli</taxon>
        <taxon>Bacillales</taxon>
        <taxon>Bacillaceae</taxon>
        <taxon>Amphibacillus</taxon>
    </lineage>
</organism>